<dbReference type="EMBL" id="BNBF01000010">
    <property type="protein sequence ID" value="GHG53662.1"/>
    <property type="molecule type" value="Genomic_DNA"/>
</dbReference>
<gene>
    <name evidence="1" type="ORF">GCM10018980_37840</name>
</gene>
<comment type="caution">
    <text evidence="1">The sequence shown here is derived from an EMBL/GenBank/DDBJ whole genome shotgun (WGS) entry which is preliminary data.</text>
</comment>
<keyword evidence="2" id="KW-1185">Reference proteome</keyword>
<accession>A0A919EXC6</accession>
<protein>
    <submittedName>
        <fullName evidence="1">Uncharacterized protein</fullName>
    </submittedName>
</protein>
<dbReference type="Proteomes" id="UP000619355">
    <property type="component" value="Unassembled WGS sequence"/>
</dbReference>
<proteinExistence type="predicted"/>
<reference evidence="2" key="1">
    <citation type="journal article" date="2019" name="Int. J. Syst. Evol. Microbiol.">
        <title>The Global Catalogue of Microorganisms (GCM) 10K type strain sequencing project: providing services to taxonomists for standard genome sequencing and annotation.</title>
        <authorList>
            <consortium name="The Broad Institute Genomics Platform"/>
            <consortium name="The Broad Institute Genome Sequencing Center for Infectious Disease"/>
            <person name="Wu L."/>
            <person name="Ma J."/>
        </authorList>
    </citation>
    <scope>NUCLEOTIDE SEQUENCE [LARGE SCALE GENOMIC DNA]</scope>
    <source>
        <strain evidence="2">JCM 4253</strain>
    </source>
</reference>
<organism evidence="1 2">
    <name type="scientific">Streptomyces capoamus</name>
    <dbReference type="NCBI Taxonomy" id="68183"/>
    <lineage>
        <taxon>Bacteria</taxon>
        <taxon>Bacillati</taxon>
        <taxon>Actinomycetota</taxon>
        <taxon>Actinomycetes</taxon>
        <taxon>Kitasatosporales</taxon>
        <taxon>Streptomycetaceae</taxon>
        <taxon>Streptomyces</taxon>
    </lineage>
</organism>
<name>A0A919EXC6_9ACTN</name>
<dbReference type="AlphaFoldDB" id="A0A919EXC6"/>
<evidence type="ECO:0000313" key="1">
    <source>
        <dbReference type="EMBL" id="GHG53662.1"/>
    </source>
</evidence>
<sequence>MLRAVAALAVAGALTAAAGGDRARDYAEGRALAGTGNRIGFEHARVGHEYWVSLPLQTNDSGEPLTLLRTRWLHVPRGVEVLRYGVVTLREMGGYGLVISDDAQLRRDGLARVGAERPVPVPPHASAEAYVLARVRVTGPVDDDLSGYRVWYRQGAAEYRQDLLWDAGIRLRPEDPWA</sequence>
<evidence type="ECO:0000313" key="2">
    <source>
        <dbReference type="Proteomes" id="UP000619355"/>
    </source>
</evidence>